<proteinExistence type="predicted"/>
<accession>A0A562J1H7</accession>
<feature type="transmembrane region" description="Helical" evidence="1">
    <location>
        <begin position="91"/>
        <end position="108"/>
    </location>
</feature>
<evidence type="ECO:0000313" key="2">
    <source>
        <dbReference type="EMBL" id="TWH77012.1"/>
    </source>
</evidence>
<keyword evidence="1" id="KW-1133">Transmembrane helix</keyword>
<evidence type="ECO:0000313" key="3">
    <source>
        <dbReference type="Proteomes" id="UP000315343"/>
    </source>
</evidence>
<feature type="transmembrane region" description="Helical" evidence="1">
    <location>
        <begin position="41"/>
        <end position="61"/>
    </location>
</feature>
<dbReference type="EMBL" id="VLKH01000014">
    <property type="protein sequence ID" value="TWH77012.1"/>
    <property type="molecule type" value="Genomic_DNA"/>
</dbReference>
<evidence type="ECO:0000256" key="1">
    <source>
        <dbReference type="SAM" id="Phobius"/>
    </source>
</evidence>
<gene>
    <name evidence="2" type="ORF">LY60_03488</name>
</gene>
<dbReference type="Pfam" id="PF22268">
    <property type="entry name" value="DUF6954"/>
    <property type="match status" value="1"/>
</dbReference>
<dbReference type="Proteomes" id="UP000315343">
    <property type="component" value="Unassembled WGS sequence"/>
</dbReference>
<protein>
    <submittedName>
        <fullName evidence="2">Uncharacterized protein</fullName>
    </submittedName>
</protein>
<dbReference type="AlphaFoldDB" id="A0A562J1H7"/>
<keyword evidence="3" id="KW-1185">Reference proteome</keyword>
<organism evidence="2 3">
    <name type="scientific">Sedimentibacter saalensis</name>
    <dbReference type="NCBI Taxonomy" id="130788"/>
    <lineage>
        <taxon>Bacteria</taxon>
        <taxon>Bacillati</taxon>
        <taxon>Bacillota</taxon>
        <taxon>Tissierellia</taxon>
        <taxon>Sedimentibacter</taxon>
    </lineage>
</organism>
<keyword evidence="1" id="KW-0472">Membrane</keyword>
<comment type="caution">
    <text evidence="2">The sequence shown here is derived from an EMBL/GenBank/DDBJ whole genome shotgun (WGS) entry which is preliminary data.</text>
</comment>
<feature type="transmembrane region" description="Helical" evidence="1">
    <location>
        <begin position="68"/>
        <end position="85"/>
    </location>
</feature>
<feature type="transmembrane region" description="Helical" evidence="1">
    <location>
        <begin position="9"/>
        <end position="29"/>
    </location>
</feature>
<dbReference type="RefSeq" id="WP_145086682.1">
    <property type="nucleotide sequence ID" value="NZ_JBCFAR010000007.1"/>
</dbReference>
<name>A0A562J1H7_9FIRM</name>
<sequence length="119" mass="13198">MKDVVKSNVLGSLITLVAGALIGFFGVFVSVFSDGLVYERLVTILIVLIIYGIVGIVLGFLKPTYTWLYMLSLSMPGVIILALYSSREFNILYVAYIILILAFSFFGTKTGKSMKRKKK</sequence>
<dbReference type="InterPro" id="IPR054229">
    <property type="entry name" value="DUF6954"/>
</dbReference>
<reference evidence="2 3" key="1">
    <citation type="submission" date="2019-07" db="EMBL/GenBank/DDBJ databases">
        <title>Genomic Encyclopedia of Type Strains, Phase I: the one thousand microbial genomes (KMG-I) project.</title>
        <authorList>
            <person name="Kyrpides N."/>
        </authorList>
    </citation>
    <scope>NUCLEOTIDE SEQUENCE [LARGE SCALE GENOMIC DNA]</scope>
    <source>
        <strain evidence="2 3">DSM 13558</strain>
    </source>
</reference>
<keyword evidence="1" id="KW-0812">Transmembrane</keyword>